<evidence type="ECO:0000313" key="8">
    <source>
        <dbReference type="EMBL" id="APA09262.1"/>
    </source>
</evidence>
<feature type="transmembrane region" description="Helical" evidence="6">
    <location>
        <begin position="98"/>
        <end position="118"/>
    </location>
</feature>
<dbReference type="RefSeq" id="XP_001587008.1">
    <property type="nucleotide sequence ID" value="XM_001586958.1"/>
</dbReference>
<feature type="transmembrane region" description="Helical" evidence="6">
    <location>
        <begin position="464"/>
        <end position="486"/>
    </location>
</feature>
<dbReference type="GO" id="GO:0140115">
    <property type="term" value="P:export across plasma membrane"/>
    <property type="evidence" value="ECO:0007669"/>
    <property type="project" value="UniProtKB-ARBA"/>
</dbReference>
<dbReference type="Proteomes" id="UP000177798">
    <property type="component" value="Chromosome 5"/>
</dbReference>
<feature type="transmembrane region" description="Helical" evidence="6">
    <location>
        <begin position="296"/>
        <end position="318"/>
    </location>
</feature>
<dbReference type="Gene3D" id="1.20.1250.20">
    <property type="entry name" value="MFS general substrate transporter like domains"/>
    <property type="match status" value="1"/>
</dbReference>
<reference evidence="9" key="1">
    <citation type="journal article" date="2017" name="Genome Biol. Evol.">
        <title>The complete genome sequence of the phytopathogenic fungus Sclerotinia sclerotiorum reveals insights into the genome architecture of broad host range pathogens.</title>
        <authorList>
            <person name="Derbyshire M."/>
            <person name="Denton-Giles M."/>
            <person name="Hegedus D."/>
            <person name="Seifbarghy S."/>
            <person name="Rollins J."/>
            <person name="van Kan J."/>
            <person name="Seidl M.F."/>
            <person name="Faino L."/>
            <person name="Mbengue M."/>
            <person name="Navaud O."/>
            <person name="Raffaele S."/>
            <person name="Hammond-Kosack K."/>
            <person name="Heard S."/>
            <person name="Oliver R."/>
        </authorList>
    </citation>
    <scope>NUCLEOTIDE SEQUENCE [LARGE SCALE GENOMIC DNA]</scope>
    <source>
        <strain evidence="9">ATCC 18683 / 1980 / Ss-1</strain>
    </source>
</reference>
<gene>
    <name evidence="8" type="ORF">sscle_05g040320</name>
</gene>
<feature type="transmembrane region" description="Helical" evidence="6">
    <location>
        <begin position="186"/>
        <end position="210"/>
    </location>
</feature>
<feature type="region of interest" description="Disordered" evidence="5">
    <location>
        <begin position="1"/>
        <end position="32"/>
    </location>
</feature>
<organism evidence="8 9">
    <name type="scientific">Sclerotinia sclerotiorum (strain ATCC 18683 / 1980 / Ss-1)</name>
    <name type="common">White mold</name>
    <name type="synonym">Whetzelinia sclerotiorum</name>
    <dbReference type="NCBI Taxonomy" id="665079"/>
    <lineage>
        <taxon>Eukaryota</taxon>
        <taxon>Fungi</taxon>
        <taxon>Dikarya</taxon>
        <taxon>Ascomycota</taxon>
        <taxon>Pezizomycotina</taxon>
        <taxon>Leotiomycetes</taxon>
        <taxon>Helotiales</taxon>
        <taxon>Sclerotiniaceae</taxon>
        <taxon>Sclerotinia</taxon>
    </lineage>
</organism>
<dbReference type="CDD" id="cd17323">
    <property type="entry name" value="MFS_Tpo1_MDR_like"/>
    <property type="match status" value="1"/>
</dbReference>
<feature type="transmembrane region" description="Helical" evidence="6">
    <location>
        <begin position="431"/>
        <end position="452"/>
    </location>
</feature>
<keyword evidence="3 6" id="KW-1133">Transmembrane helix</keyword>
<dbReference type="OrthoDB" id="3365399at2759"/>
<feature type="transmembrane region" description="Helical" evidence="6">
    <location>
        <begin position="371"/>
        <end position="390"/>
    </location>
</feature>
<dbReference type="GO" id="GO:0022857">
    <property type="term" value="F:transmembrane transporter activity"/>
    <property type="evidence" value="ECO:0007669"/>
    <property type="project" value="InterPro"/>
</dbReference>
<proteinExistence type="predicted"/>
<sequence length="506" mass="55977">MQPSSKYPSDVEHQSVPKSVNPRLAVDSNEIDSSSVDHSAYEVFWSKDDPENPKNWSALQKCVTIFTMGYSATVVSLFSTSYTVGIAGLQEEFHISKILGLLGVTTYLVGMAVGSVVLAPLSEMYGRRPIYLVSVSLFTIFVLPSALAKNIETILITRFFTAFFGSAMMSNSPGTVNDIISERHRALAFGFWSLGPTNGPVIGPIIGGFIFENLGWRWLNWFIMILGGVAFLLVLTIKETYAPVILRKRMIRKRKETGNLKWWSRYDSQVEFGSHLRTNITRPLTMMVMEPICAFWNFYTALVYGVLYLCFVAYPLAYQKYRGWSPGIGGLAYLGIGFGSVITIALEPILRKIISSHKKDTSGNVPPEAMVSIICTSAVLLAVGQIWFAWTSTPNVHWIVPILAGVPFGAGNAGVFIYINNYIVHSYNNYAASALAGNVVLRSIFGAVLPLAGPSMYASLGLNWAGFLLGMFEAVCIAIPVVFYLYGHHIRERSVMIRQMQIEKSL</sequence>
<evidence type="ECO:0000256" key="4">
    <source>
        <dbReference type="ARBA" id="ARBA00023136"/>
    </source>
</evidence>
<evidence type="ECO:0000256" key="5">
    <source>
        <dbReference type="SAM" id="MobiDB-lite"/>
    </source>
</evidence>
<evidence type="ECO:0000256" key="6">
    <source>
        <dbReference type="SAM" id="Phobius"/>
    </source>
</evidence>
<dbReference type="PANTHER" id="PTHR23502:SF145">
    <property type="entry name" value="MULTIDRUG TRANSPORTER, PUTATIVE-RELATED"/>
    <property type="match status" value="1"/>
</dbReference>
<dbReference type="KEGG" id="ssl:SS1G_12037"/>
<dbReference type="GO" id="GO:0016020">
    <property type="term" value="C:membrane"/>
    <property type="evidence" value="ECO:0007669"/>
    <property type="project" value="UniProtKB-SubCell"/>
</dbReference>
<dbReference type="InterPro" id="IPR005829">
    <property type="entry name" value="Sugar_transporter_CS"/>
</dbReference>
<feature type="transmembrane region" description="Helical" evidence="6">
    <location>
        <begin position="63"/>
        <end position="86"/>
    </location>
</feature>
<feature type="transmembrane region" description="Helical" evidence="6">
    <location>
        <begin position="130"/>
        <end position="148"/>
    </location>
</feature>
<comment type="subcellular location">
    <subcellularLocation>
        <location evidence="1">Membrane</location>
        <topology evidence="1">Multi-pass membrane protein</topology>
    </subcellularLocation>
</comment>
<dbReference type="PROSITE" id="PS50850">
    <property type="entry name" value="MFS"/>
    <property type="match status" value="1"/>
</dbReference>
<name>A0A1D9Q360_SCLS1</name>
<dbReference type="PROSITE" id="PS00216">
    <property type="entry name" value="SUGAR_TRANSPORT_1"/>
    <property type="match status" value="1"/>
</dbReference>
<dbReference type="OMA" id="IACEPLF"/>
<dbReference type="GO" id="GO:0042908">
    <property type="term" value="P:xenobiotic transport"/>
    <property type="evidence" value="ECO:0007669"/>
    <property type="project" value="UniProtKB-ARBA"/>
</dbReference>
<evidence type="ECO:0000313" key="9">
    <source>
        <dbReference type="Proteomes" id="UP000177798"/>
    </source>
</evidence>
<feature type="transmembrane region" description="Helical" evidence="6">
    <location>
        <begin position="330"/>
        <end position="350"/>
    </location>
</feature>
<feature type="domain" description="Major facilitator superfamily (MFS) profile" evidence="7">
    <location>
        <begin position="57"/>
        <end position="491"/>
    </location>
</feature>
<dbReference type="PANTHER" id="PTHR23502">
    <property type="entry name" value="MAJOR FACILITATOR SUPERFAMILY"/>
    <property type="match status" value="1"/>
</dbReference>
<keyword evidence="2 6" id="KW-0812">Transmembrane</keyword>
<dbReference type="SUPFAM" id="SSF103473">
    <property type="entry name" value="MFS general substrate transporter"/>
    <property type="match status" value="1"/>
</dbReference>
<dbReference type="AlphaFoldDB" id="A0A1D9Q360"/>
<accession>A0A1D9Q360</accession>
<evidence type="ECO:0000259" key="7">
    <source>
        <dbReference type="PROSITE" id="PS50850"/>
    </source>
</evidence>
<dbReference type="InterPro" id="IPR011701">
    <property type="entry name" value="MFS"/>
</dbReference>
<dbReference type="Pfam" id="PF07690">
    <property type="entry name" value="MFS_1"/>
    <property type="match status" value="1"/>
</dbReference>
<evidence type="ECO:0000256" key="3">
    <source>
        <dbReference type="ARBA" id="ARBA00022989"/>
    </source>
</evidence>
<dbReference type="InterPro" id="IPR036259">
    <property type="entry name" value="MFS_trans_sf"/>
</dbReference>
<evidence type="ECO:0000256" key="1">
    <source>
        <dbReference type="ARBA" id="ARBA00004141"/>
    </source>
</evidence>
<feature type="transmembrane region" description="Helical" evidence="6">
    <location>
        <begin position="396"/>
        <end position="419"/>
    </location>
</feature>
<dbReference type="InterPro" id="IPR020846">
    <property type="entry name" value="MFS_dom"/>
</dbReference>
<evidence type="ECO:0000256" key="2">
    <source>
        <dbReference type="ARBA" id="ARBA00022692"/>
    </source>
</evidence>
<feature type="transmembrane region" description="Helical" evidence="6">
    <location>
        <begin position="222"/>
        <end position="246"/>
    </location>
</feature>
<keyword evidence="4 6" id="KW-0472">Membrane</keyword>
<dbReference type="EMBL" id="CP017818">
    <property type="protein sequence ID" value="APA09262.1"/>
    <property type="molecule type" value="Genomic_DNA"/>
</dbReference>
<dbReference type="FunFam" id="1.20.1250.20:FF:000011">
    <property type="entry name" value="MFS multidrug transporter, putative"/>
    <property type="match status" value="1"/>
</dbReference>
<dbReference type="VEuPathDB" id="FungiDB:sscle_05g040320"/>
<protein>
    <recommendedName>
        <fullName evidence="7">Major facilitator superfamily (MFS) profile domain-containing protein</fullName>
    </recommendedName>
</protein>